<dbReference type="Proteomes" id="UP001199424">
    <property type="component" value="Unassembled WGS sequence"/>
</dbReference>
<proteinExistence type="predicted"/>
<accession>A0AAE3AJR9</accession>
<keyword evidence="1" id="KW-0472">Membrane</keyword>
<keyword evidence="3" id="KW-1185">Reference proteome</keyword>
<organism evidence="2 3">
    <name type="scientific">Hominenteromicrobium mulieris</name>
    <dbReference type="NCBI Taxonomy" id="2885357"/>
    <lineage>
        <taxon>Bacteria</taxon>
        <taxon>Bacillati</taxon>
        <taxon>Bacillota</taxon>
        <taxon>Clostridia</taxon>
        <taxon>Eubacteriales</taxon>
        <taxon>Oscillospiraceae</taxon>
        <taxon>Hominenteromicrobium</taxon>
    </lineage>
</organism>
<comment type="caution">
    <text evidence="2">The sequence shown here is derived from an EMBL/GenBank/DDBJ whole genome shotgun (WGS) entry which is preliminary data.</text>
</comment>
<gene>
    <name evidence="2" type="ORF">LKD31_03480</name>
</gene>
<protein>
    <submittedName>
        <fullName evidence="2">Uncharacterized protein</fullName>
    </submittedName>
</protein>
<evidence type="ECO:0000256" key="1">
    <source>
        <dbReference type="SAM" id="Phobius"/>
    </source>
</evidence>
<dbReference type="EMBL" id="JAJEQC010000002">
    <property type="protein sequence ID" value="MCC2136075.1"/>
    <property type="molecule type" value="Genomic_DNA"/>
</dbReference>
<evidence type="ECO:0000313" key="3">
    <source>
        <dbReference type="Proteomes" id="UP001199424"/>
    </source>
</evidence>
<keyword evidence="1" id="KW-1133">Transmembrane helix</keyword>
<reference evidence="2" key="1">
    <citation type="submission" date="2021-10" db="EMBL/GenBank/DDBJ databases">
        <title>Anaerobic single-cell dispensing facilitates the cultivation of human gut bacteria.</title>
        <authorList>
            <person name="Afrizal A."/>
        </authorList>
    </citation>
    <scope>NUCLEOTIDE SEQUENCE</scope>
    <source>
        <strain evidence="2">CLA-AA-H250</strain>
    </source>
</reference>
<keyword evidence="1" id="KW-0812">Transmembrane</keyword>
<feature type="transmembrane region" description="Helical" evidence="1">
    <location>
        <begin position="35"/>
        <end position="58"/>
    </location>
</feature>
<sequence>MMMLGFVATLTDTAVQMNLCYELSLNFLLKNITCAYVFLVIYYTCMISCIGGFVNIYLKIVRKKIEQKISLCAETQRETVYNALILEQDRIRE</sequence>
<dbReference type="RefSeq" id="WP_349201810.1">
    <property type="nucleotide sequence ID" value="NZ_JBBNIP010000066.1"/>
</dbReference>
<dbReference type="AlphaFoldDB" id="A0AAE3AJR9"/>
<evidence type="ECO:0000313" key="2">
    <source>
        <dbReference type="EMBL" id="MCC2136075.1"/>
    </source>
</evidence>
<name>A0AAE3AJR9_9FIRM</name>